<dbReference type="InterPro" id="IPR017732">
    <property type="entry name" value="T4/T6SS_DotU"/>
</dbReference>
<dbReference type="NCBIfam" id="TIGR03349">
    <property type="entry name" value="IV_VI_DotU"/>
    <property type="match status" value="1"/>
</dbReference>
<evidence type="ECO:0000259" key="2">
    <source>
        <dbReference type="Pfam" id="PF09850"/>
    </source>
</evidence>
<proteinExistence type="predicted"/>
<dbReference type="PANTHER" id="PTHR38033:SF1">
    <property type="entry name" value="DOTU FAMILY TYPE IV_VI SECRETION SYSTEM PROTEIN"/>
    <property type="match status" value="1"/>
</dbReference>
<dbReference type="Gene3D" id="1.25.40.590">
    <property type="entry name" value="Type IV / VI secretion system, DotU"/>
    <property type="match status" value="1"/>
</dbReference>
<reference evidence="3 4" key="1">
    <citation type="submission" date="2018-06" db="EMBL/GenBank/DDBJ databases">
        <title>Three novel Pseudomonas species isolated from symptomatic oak.</title>
        <authorList>
            <person name="Bueno-Gonzalez V."/>
            <person name="Brady C."/>
        </authorList>
    </citation>
    <scope>NUCLEOTIDE SEQUENCE [LARGE SCALE GENOMIC DNA]</scope>
    <source>
        <strain evidence="3 4">P17C</strain>
    </source>
</reference>
<protein>
    <submittedName>
        <fullName evidence="3">Type VI secretion system protein ImpK</fullName>
    </submittedName>
</protein>
<dbReference type="OrthoDB" id="8582146at2"/>
<accession>A0A4Q9R2A1</accession>
<evidence type="ECO:0000313" key="4">
    <source>
        <dbReference type="Proteomes" id="UP000292639"/>
    </source>
</evidence>
<keyword evidence="1" id="KW-0472">Membrane</keyword>
<keyword evidence="1" id="KW-1133">Transmembrane helix</keyword>
<dbReference type="Proteomes" id="UP000292639">
    <property type="component" value="Unassembled WGS sequence"/>
</dbReference>
<sequence length="252" mass="28376">MNEGKHAIYPPAFGESVLSQAFQQAWLDWQRCRVRHQGGEAVPIERVVDDARAIVRRLWRTAMVEVGESASDQVKGLVYAFVALLDETLLFEDWAGQAAWQERPLELRLYGTRNAGERLPGAIQRLLKARSPSNRDLANVYLLCLLLGFRGCLRGPRGEALHEKWRQALYAHAWQRDADGEGLLARLQQPSQVALQRLPLSRSLPDGTRLGLALLLALGLLLVIAHGFWRDIRDELEPALHLLSPMSQEARP</sequence>
<evidence type="ECO:0000256" key="1">
    <source>
        <dbReference type="SAM" id="Phobius"/>
    </source>
</evidence>
<name>A0A4Q9R2A1_9GAMM</name>
<evidence type="ECO:0000313" key="3">
    <source>
        <dbReference type="EMBL" id="TBU91636.1"/>
    </source>
</evidence>
<keyword evidence="1" id="KW-0812">Transmembrane</keyword>
<dbReference type="EMBL" id="QJUP01000026">
    <property type="protein sequence ID" value="TBU91636.1"/>
    <property type="molecule type" value="Genomic_DNA"/>
</dbReference>
<dbReference type="RefSeq" id="WP_131185399.1">
    <property type="nucleotide sequence ID" value="NZ_QJUO01000027.1"/>
</dbReference>
<feature type="domain" description="Type IV / VI secretion system DotU" evidence="2">
    <location>
        <begin position="48"/>
        <end position="225"/>
    </location>
</feature>
<feature type="transmembrane region" description="Helical" evidence="1">
    <location>
        <begin position="210"/>
        <end position="229"/>
    </location>
</feature>
<gene>
    <name evidence="3" type="ORF">DNJ96_15855</name>
</gene>
<dbReference type="AlphaFoldDB" id="A0A4Q9R2A1"/>
<keyword evidence="4" id="KW-1185">Reference proteome</keyword>
<dbReference type="PANTHER" id="PTHR38033">
    <property type="entry name" value="MEMBRANE PROTEIN-RELATED"/>
    <property type="match status" value="1"/>
</dbReference>
<organism evidence="3 4">
    <name type="scientific">Stutzerimonas kirkiae</name>
    <dbReference type="NCBI Taxonomy" id="2211392"/>
    <lineage>
        <taxon>Bacteria</taxon>
        <taxon>Pseudomonadati</taxon>
        <taxon>Pseudomonadota</taxon>
        <taxon>Gammaproteobacteria</taxon>
        <taxon>Pseudomonadales</taxon>
        <taxon>Pseudomonadaceae</taxon>
        <taxon>Stutzerimonas</taxon>
    </lineage>
</organism>
<dbReference type="InterPro" id="IPR038522">
    <property type="entry name" value="T4/T6SS_DotU_sf"/>
</dbReference>
<comment type="caution">
    <text evidence="3">The sequence shown here is derived from an EMBL/GenBank/DDBJ whole genome shotgun (WGS) entry which is preliminary data.</text>
</comment>
<dbReference type="Pfam" id="PF09850">
    <property type="entry name" value="DotU"/>
    <property type="match status" value="1"/>
</dbReference>